<name>A0ABN5IT76_9CAUL</name>
<reference evidence="1 2" key="1">
    <citation type="journal article" date="2015" name="Biotechnol. Bioeng.">
        <title>Genome sequence and phenotypic characterization of Caulobacter segnis.</title>
        <authorList>
            <person name="Patel S."/>
            <person name="Fletcher B."/>
            <person name="Scott D.C."/>
            <person name="Ely B."/>
        </authorList>
    </citation>
    <scope>NUCLEOTIDE SEQUENCE [LARGE SCALE GENOMIC DNA]</scope>
    <source>
        <strain evidence="1 2">TK0059</strain>
    </source>
</reference>
<organism evidence="1 2">
    <name type="scientific">Caulobacter segnis</name>
    <dbReference type="NCBI Taxonomy" id="88688"/>
    <lineage>
        <taxon>Bacteria</taxon>
        <taxon>Pseudomonadati</taxon>
        <taxon>Pseudomonadota</taxon>
        <taxon>Alphaproteobacteria</taxon>
        <taxon>Caulobacterales</taxon>
        <taxon>Caulobacteraceae</taxon>
        <taxon>Caulobacter</taxon>
    </lineage>
</organism>
<dbReference type="EMBL" id="CP027850">
    <property type="protein sequence ID" value="AVQ01942.1"/>
    <property type="molecule type" value="Genomic_DNA"/>
</dbReference>
<dbReference type="Proteomes" id="UP000240527">
    <property type="component" value="Chromosome"/>
</dbReference>
<gene>
    <name evidence="1" type="ORF">B7G68_08830</name>
</gene>
<sequence>MPKRHAVLTADASHAEAEPLLRDDAVLIDFDDVAQRRERLEAYAEASRPVIVYGFVFPAGARIEGLGAGAGPRDAHAQLELIVGLTGGSIAKSHGGLAARIPSISAARFESLARPLIEAFLVSLDLGQAG</sequence>
<evidence type="ECO:0000313" key="1">
    <source>
        <dbReference type="EMBL" id="AVQ01942.1"/>
    </source>
</evidence>
<keyword evidence="2" id="KW-1185">Reference proteome</keyword>
<evidence type="ECO:0000313" key="2">
    <source>
        <dbReference type="Proteomes" id="UP000240527"/>
    </source>
</evidence>
<accession>A0ABN5IT76</accession>
<dbReference type="RefSeq" id="WP_013078853.1">
    <property type="nucleotide sequence ID" value="NZ_CP027850.1"/>
</dbReference>
<proteinExistence type="predicted"/>
<protein>
    <submittedName>
        <fullName evidence="1">Uncharacterized protein</fullName>
    </submittedName>
</protein>